<evidence type="ECO:0000313" key="1">
    <source>
        <dbReference type="EMBL" id="QPO25719.1"/>
    </source>
</evidence>
<protein>
    <submittedName>
        <fullName evidence="1">Uncharacterized protein</fullName>
    </submittedName>
</protein>
<dbReference type="EMBL" id="CP065430">
    <property type="protein sequence ID" value="QPO25719.1"/>
    <property type="molecule type" value="Genomic_DNA"/>
</dbReference>
<dbReference type="RefSeq" id="WP_043024741.1">
    <property type="nucleotide sequence ID" value="NZ_CEDT01000277.1"/>
</dbReference>
<organism evidence="1 2">
    <name type="scientific">Streptococcus suis</name>
    <dbReference type="NCBI Taxonomy" id="1307"/>
    <lineage>
        <taxon>Bacteria</taxon>
        <taxon>Bacillati</taxon>
        <taxon>Bacillota</taxon>
        <taxon>Bacilli</taxon>
        <taxon>Lactobacillales</taxon>
        <taxon>Streptococcaceae</taxon>
        <taxon>Streptococcus</taxon>
    </lineage>
</organism>
<gene>
    <name evidence="1" type="ORF">I5V48_06825</name>
</gene>
<proteinExistence type="predicted"/>
<accession>A0A123T633</accession>
<reference evidence="1 2" key="1">
    <citation type="submission" date="2020-12" db="EMBL/GenBank/DDBJ databases">
        <title>Nonconservative transfer and diversity of a new family of integrative and conjugative elements associated with antibiotic resistance in zoonotic pathogen Streptococcus suis.</title>
        <authorList>
            <person name="Huang J."/>
        </authorList>
    </citation>
    <scope>NUCLEOTIDE SEQUENCE [LARGE SCALE GENOMIC DNA]</scope>
    <source>
        <strain evidence="1 2">YZDH1</strain>
    </source>
</reference>
<sequence>MAKILDILLFFIILITLLVSLITIFIEIPTQIQTTIDILNILMFPCSFVILLIEFYYKFNKEKFFKYYFNLLFGIAILICICLTIALLVLADKFYANEKTQEVIAILTLLVSVPQRWYGQVFETKVKSNMR</sequence>
<dbReference type="Proteomes" id="UP000594569">
    <property type="component" value="Chromosome"/>
</dbReference>
<dbReference type="AlphaFoldDB" id="A0A123T633"/>
<evidence type="ECO:0000313" key="2">
    <source>
        <dbReference type="Proteomes" id="UP000594569"/>
    </source>
</evidence>
<name>A0A123T633_STRSU</name>